<keyword evidence="9" id="KW-1185">Reference proteome</keyword>
<dbReference type="GO" id="GO:0008270">
    <property type="term" value="F:zinc ion binding"/>
    <property type="evidence" value="ECO:0007669"/>
    <property type="project" value="InterPro"/>
</dbReference>
<name>A0A6A6HA20_VIRVR</name>
<dbReference type="SMART" id="SM00066">
    <property type="entry name" value="GAL4"/>
    <property type="match status" value="1"/>
</dbReference>
<dbReference type="PROSITE" id="PS50048">
    <property type="entry name" value="ZN2_CY6_FUNGAL_2"/>
    <property type="match status" value="1"/>
</dbReference>
<feature type="region of interest" description="Disordered" evidence="6">
    <location>
        <begin position="403"/>
        <end position="425"/>
    </location>
</feature>
<dbReference type="GO" id="GO:0005634">
    <property type="term" value="C:nucleus"/>
    <property type="evidence" value="ECO:0007669"/>
    <property type="project" value="InterPro"/>
</dbReference>
<protein>
    <recommendedName>
        <fullName evidence="7">Zn(2)-C6 fungal-type domain-containing protein</fullName>
    </recommendedName>
</protein>
<keyword evidence="3" id="KW-0238">DNA-binding</keyword>
<dbReference type="Pfam" id="PF08493">
    <property type="entry name" value="AflR"/>
    <property type="match status" value="1"/>
</dbReference>
<dbReference type="InterPro" id="IPR050675">
    <property type="entry name" value="OAF3"/>
</dbReference>
<dbReference type="SUPFAM" id="SSF57701">
    <property type="entry name" value="Zn2/Cys6 DNA-binding domain"/>
    <property type="match status" value="1"/>
</dbReference>
<dbReference type="CDD" id="cd00067">
    <property type="entry name" value="GAL4"/>
    <property type="match status" value="1"/>
</dbReference>
<dbReference type="InterPro" id="IPR001138">
    <property type="entry name" value="Zn2Cys6_DnaBD"/>
</dbReference>
<evidence type="ECO:0000256" key="1">
    <source>
        <dbReference type="ARBA" id="ARBA00022723"/>
    </source>
</evidence>
<evidence type="ECO:0000256" key="3">
    <source>
        <dbReference type="ARBA" id="ARBA00023125"/>
    </source>
</evidence>
<keyword evidence="1" id="KW-0479">Metal-binding</keyword>
<evidence type="ECO:0000313" key="9">
    <source>
        <dbReference type="Proteomes" id="UP000800092"/>
    </source>
</evidence>
<evidence type="ECO:0000313" key="8">
    <source>
        <dbReference type="EMBL" id="KAF2234847.1"/>
    </source>
</evidence>
<evidence type="ECO:0000259" key="7">
    <source>
        <dbReference type="PROSITE" id="PS50048"/>
    </source>
</evidence>
<dbReference type="AlphaFoldDB" id="A0A6A6HA20"/>
<dbReference type="PANTHER" id="PTHR31069">
    <property type="entry name" value="OLEATE-ACTIVATED TRANSCRIPTION FACTOR 1-RELATED"/>
    <property type="match status" value="1"/>
</dbReference>
<keyword evidence="4" id="KW-0804">Transcription</keyword>
<proteinExistence type="predicted"/>
<feature type="compositionally biased region" description="Polar residues" evidence="6">
    <location>
        <begin position="75"/>
        <end position="96"/>
    </location>
</feature>
<dbReference type="PANTHER" id="PTHR31069:SF31">
    <property type="entry name" value="MONODICTYPHENONE CLUSTER TRANSCRIPTION FACTOR-RELATED"/>
    <property type="match status" value="1"/>
</dbReference>
<dbReference type="Gene3D" id="4.10.240.10">
    <property type="entry name" value="Zn(2)-C6 fungal-type DNA-binding domain"/>
    <property type="match status" value="1"/>
</dbReference>
<dbReference type="EMBL" id="ML991795">
    <property type="protein sequence ID" value="KAF2234847.1"/>
    <property type="molecule type" value="Genomic_DNA"/>
</dbReference>
<dbReference type="Pfam" id="PF00172">
    <property type="entry name" value="Zn_clus"/>
    <property type="match status" value="1"/>
</dbReference>
<dbReference type="PRINTS" id="PR00755">
    <property type="entry name" value="AFLATOXINBRP"/>
</dbReference>
<dbReference type="InterPro" id="IPR013700">
    <property type="entry name" value="AflR"/>
</dbReference>
<evidence type="ECO:0000256" key="6">
    <source>
        <dbReference type="SAM" id="MobiDB-lite"/>
    </source>
</evidence>
<dbReference type="OrthoDB" id="2328572at2759"/>
<sequence length="459" mass="49559">MNAVYPPGTGLPTPSAPFHGHTAAPGRPKLRNSCHPCASSKLKCPQEKPTCSRCAKRGLTCEYVVAKRGGRKPNSRSTTNETRGSDASITATDTNGTVHFPSPASWAITSSSYPNIDTRQSSGAVHHSNKANVSRSLDLLQDFFGPTDQALSSTSTDIEMDLDDLFTTPISLSSEMSDLNIFGAGDFFPTGVHSDGNGSDCLTDTFPVFGATVPERLPVSIPSSTPKNSTSPSGEIRHCQEVRTTDSSWSCLGRALGIMKQLFPSPSNTCMTWTTQGLERATTIPSTQAVIAQNEATIEAVSTMLKCSCSQDGYLLAIMSLIIFKVLGWYAAVARDKHGSQSLQACHLSQSSPSEQPFQSPTTVGSYCLDGTDSARMAAQLVLSELHRVRRVVDQLSSKLKVQATNKGRREGTETPESSDPDSEMTLPISAVMYDQLDVDLRGRLRALSWEMIDRLRRL</sequence>
<evidence type="ECO:0000256" key="5">
    <source>
        <dbReference type="ARBA" id="ARBA00023242"/>
    </source>
</evidence>
<gene>
    <name evidence="8" type="ORF">EV356DRAFT_532398</name>
</gene>
<feature type="region of interest" description="Disordered" evidence="6">
    <location>
        <begin position="69"/>
        <end position="96"/>
    </location>
</feature>
<organism evidence="8 9">
    <name type="scientific">Viridothelium virens</name>
    <name type="common">Speckled blister lichen</name>
    <name type="synonym">Trypethelium virens</name>
    <dbReference type="NCBI Taxonomy" id="1048519"/>
    <lineage>
        <taxon>Eukaryota</taxon>
        <taxon>Fungi</taxon>
        <taxon>Dikarya</taxon>
        <taxon>Ascomycota</taxon>
        <taxon>Pezizomycotina</taxon>
        <taxon>Dothideomycetes</taxon>
        <taxon>Dothideomycetes incertae sedis</taxon>
        <taxon>Trypetheliales</taxon>
        <taxon>Trypetheliaceae</taxon>
        <taxon>Viridothelium</taxon>
    </lineage>
</organism>
<dbReference type="Proteomes" id="UP000800092">
    <property type="component" value="Unassembled WGS sequence"/>
</dbReference>
<keyword evidence="2" id="KW-0805">Transcription regulation</keyword>
<reference evidence="8" key="1">
    <citation type="journal article" date="2020" name="Stud. Mycol.">
        <title>101 Dothideomycetes genomes: a test case for predicting lifestyles and emergence of pathogens.</title>
        <authorList>
            <person name="Haridas S."/>
            <person name="Albert R."/>
            <person name="Binder M."/>
            <person name="Bloem J."/>
            <person name="Labutti K."/>
            <person name="Salamov A."/>
            <person name="Andreopoulos B."/>
            <person name="Baker S."/>
            <person name="Barry K."/>
            <person name="Bills G."/>
            <person name="Bluhm B."/>
            <person name="Cannon C."/>
            <person name="Castanera R."/>
            <person name="Culley D."/>
            <person name="Daum C."/>
            <person name="Ezra D."/>
            <person name="Gonzalez J."/>
            <person name="Henrissat B."/>
            <person name="Kuo A."/>
            <person name="Liang C."/>
            <person name="Lipzen A."/>
            <person name="Lutzoni F."/>
            <person name="Magnuson J."/>
            <person name="Mondo S."/>
            <person name="Nolan M."/>
            <person name="Ohm R."/>
            <person name="Pangilinan J."/>
            <person name="Park H.-J."/>
            <person name="Ramirez L."/>
            <person name="Alfaro M."/>
            <person name="Sun H."/>
            <person name="Tritt A."/>
            <person name="Yoshinaga Y."/>
            <person name="Zwiers L.-H."/>
            <person name="Turgeon B."/>
            <person name="Goodwin S."/>
            <person name="Spatafora J."/>
            <person name="Crous P."/>
            <person name="Grigoriev I."/>
        </authorList>
    </citation>
    <scope>NUCLEOTIDE SEQUENCE</scope>
    <source>
        <strain evidence="8">Tuck. ex Michener</strain>
    </source>
</reference>
<dbReference type="GO" id="GO:0000981">
    <property type="term" value="F:DNA-binding transcription factor activity, RNA polymerase II-specific"/>
    <property type="evidence" value="ECO:0007669"/>
    <property type="project" value="InterPro"/>
</dbReference>
<dbReference type="PROSITE" id="PS00463">
    <property type="entry name" value="ZN2_CY6_FUNGAL_1"/>
    <property type="match status" value="1"/>
</dbReference>
<accession>A0A6A6HA20</accession>
<feature type="region of interest" description="Disordered" evidence="6">
    <location>
        <begin position="1"/>
        <end position="24"/>
    </location>
</feature>
<feature type="domain" description="Zn(2)-C6 fungal-type" evidence="7">
    <location>
        <begin position="33"/>
        <end position="63"/>
    </location>
</feature>
<dbReference type="GO" id="GO:0003677">
    <property type="term" value="F:DNA binding"/>
    <property type="evidence" value="ECO:0007669"/>
    <property type="project" value="UniProtKB-KW"/>
</dbReference>
<dbReference type="InterPro" id="IPR036864">
    <property type="entry name" value="Zn2-C6_fun-type_DNA-bd_sf"/>
</dbReference>
<keyword evidence="5" id="KW-0539">Nucleus</keyword>
<evidence type="ECO:0000256" key="4">
    <source>
        <dbReference type="ARBA" id="ARBA00023163"/>
    </source>
</evidence>
<dbReference type="GO" id="GO:0045122">
    <property type="term" value="P:aflatoxin biosynthetic process"/>
    <property type="evidence" value="ECO:0007669"/>
    <property type="project" value="InterPro"/>
</dbReference>
<evidence type="ECO:0000256" key="2">
    <source>
        <dbReference type="ARBA" id="ARBA00023015"/>
    </source>
</evidence>